<keyword evidence="2 4" id="KW-0012">Acyltransferase</keyword>
<dbReference type="RefSeq" id="WP_038370344.1">
    <property type="nucleotide sequence ID" value="NZ_BAAAOW010000001.1"/>
</dbReference>
<dbReference type="SUPFAM" id="SSF69593">
    <property type="entry name" value="Glycerol-3-phosphate (1)-acyltransferase"/>
    <property type="match status" value="1"/>
</dbReference>
<dbReference type="AlphaFoldDB" id="Z9JXH5"/>
<keyword evidence="1 4" id="KW-0808">Transferase</keyword>
<dbReference type="EMBL" id="JDYK01000002">
    <property type="protein sequence ID" value="EWS82894.1"/>
    <property type="molecule type" value="Genomic_DNA"/>
</dbReference>
<dbReference type="OrthoDB" id="9808424at2"/>
<dbReference type="GO" id="GO:0005886">
    <property type="term" value="C:plasma membrane"/>
    <property type="evidence" value="ECO:0007669"/>
    <property type="project" value="TreeGrafter"/>
</dbReference>
<proteinExistence type="predicted"/>
<dbReference type="HOGENOM" id="CLU_027938_4_0_11"/>
<evidence type="ECO:0000259" key="3">
    <source>
        <dbReference type="SMART" id="SM00563"/>
    </source>
</evidence>
<sequence>MLYELAKPPVAAVMRLVWAPRIRGAERIPRTGAVILASNHLSWADTVFLPAQLERTVHFLGKADLFHGRSVPARIIGAIMRQLRVMPVDRSGGGAAQGAIDAGLSVLVRGDVLGIYPEGTRSPDGRLYRGKTGVARLALASGAPVVPVAMIGAFEASQGRLLPRRRPRIVALVGEPVDVEGVIARSAGLSEAEVLRRVTDEVIAAIRAMSGQEYVDEYATVVKARQKAASQDGSRDA</sequence>
<organism evidence="4 5">
    <name type="scientific">Brachybacterium phenoliresistens</name>
    <dbReference type="NCBI Taxonomy" id="396014"/>
    <lineage>
        <taxon>Bacteria</taxon>
        <taxon>Bacillati</taxon>
        <taxon>Actinomycetota</taxon>
        <taxon>Actinomycetes</taxon>
        <taxon>Micrococcales</taxon>
        <taxon>Dermabacteraceae</taxon>
        <taxon>Brachybacterium</taxon>
    </lineage>
</organism>
<keyword evidence="5" id="KW-1185">Reference proteome</keyword>
<comment type="caution">
    <text evidence="4">The sequence shown here is derived from an EMBL/GenBank/DDBJ whole genome shotgun (WGS) entry which is preliminary data.</text>
</comment>
<name>Z9JXH5_9MICO</name>
<dbReference type="PATRIC" id="fig|396014.3.peg.535"/>
<dbReference type="Proteomes" id="UP000023067">
    <property type="component" value="Unassembled WGS sequence"/>
</dbReference>
<dbReference type="STRING" id="396014.BF93_07700"/>
<dbReference type="PANTHER" id="PTHR10434">
    <property type="entry name" value="1-ACYL-SN-GLYCEROL-3-PHOSPHATE ACYLTRANSFERASE"/>
    <property type="match status" value="1"/>
</dbReference>
<dbReference type="SMART" id="SM00563">
    <property type="entry name" value="PlsC"/>
    <property type="match status" value="1"/>
</dbReference>
<evidence type="ECO:0000256" key="2">
    <source>
        <dbReference type="ARBA" id="ARBA00023315"/>
    </source>
</evidence>
<dbReference type="eggNOG" id="COG0204">
    <property type="taxonomic scope" value="Bacteria"/>
</dbReference>
<dbReference type="CDD" id="cd07989">
    <property type="entry name" value="LPLAT_AGPAT-like"/>
    <property type="match status" value="1"/>
</dbReference>
<dbReference type="GO" id="GO:0006654">
    <property type="term" value="P:phosphatidic acid biosynthetic process"/>
    <property type="evidence" value="ECO:0007669"/>
    <property type="project" value="TreeGrafter"/>
</dbReference>
<dbReference type="PANTHER" id="PTHR10434:SF11">
    <property type="entry name" value="1-ACYL-SN-GLYCEROL-3-PHOSPHATE ACYLTRANSFERASE"/>
    <property type="match status" value="1"/>
</dbReference>
<evidence type="ECO:0000256" key="1">
    <source>
        <dbReference type="ARBA" id="ARBA00022679"/>
    </source>
</evidence>
<dbReference type="Pfam" id="PF01553">
    <property type="entry name" value="Acyltransferase"/>
    <property type="match status" value="1"/>
</dbReference>
<evidence type="ECO:0000313" key="4">
    <source>
        <dbReference type="EMBL" id="EWS82894.1"/>
    </source>
</evidence>
<dbReference type="InterPro" id="IPR002123">
    <property type="entry name" value="Plipid/glycerol_acylTrfase"/>
</dbReference>
<accession>Z9JXH5</accession>
<dbReference type="GO" id="GO:0003841">
    <property type="term" value="F:1-acylglycerol-3-phosphate O-acyltransferase activity"/>
    <property type="evidence" value="ECO:0007669"/>
    <property type="project" value="TreeGrafter"/>
</dbReference>
<reference evidence="4 5" key="1">
    <citation type="submission" date="2014-02" db="EMBL/GenBank/DDBJ databases">
        <title>Genome sequence of Brachybacterium phenoliresistens strain W13A50.</title>
        <authorList>
            <person name="Wang X."/>
        </authorList>
    </citation>
    <scope>NUCLEOTIDE SEQUENCE [LARGE SCALE GENOMIC DNA]</scope>
    <source>
        <strain evidence="4 5">W13A50</strain>
    </source>
</reference>
<evidence type="ECO:0000313" key="5">
    <source>
        <dbReference type="Proteomes" id="UP000023067"/>
    </source>
</evidence>
<gene>
    <name evidence="4" type="ORF">BF93_07700</name>
</gene>
<protein>
    <submittedName>
        <fullName evidence="4">Acyl-phosphate glycerol 3-phosphate acyltransferase</fullName>
    </submittedName>
</protein>
<feature type="domain" description="Phospholipid/glycerol acyltransferase" evidence="3">
    <location>
        <begin position="34"/>
        <end position="153"/>
    </location>
</feature>